<dbReference type="InterPro" id="IPR014284">
    <property type="entry name" value="RNA_pol_sigma-70_dom"/>
</dbReference>
<organism evidence="8 9">
    <name type="scientific">Paenibacillus yanchengensis</name>
    <dbReference type="NCBI Taxonomy" id="2035833"/>
    <lineage>
        <taxon>Bacteria</taxon>
        <taxon>Bacillati</taxon>
        <taxon>Bacillota</taxon>
        <taxon>Bacilli</taxon>
        <taxon>Bacillales</taxon>
        <taxon>Paenibacillaceae</taxon>
        <taxon>Paenibacillus</taxon>
    </lineage>
</organism>
<feature type="domain" description="RNA polymerase sigma factor 70 region 4 type 2" evidence="7">
    <location>
        <begin position="104"/>
        <end position="155"/>
    </location>
</feature>
<dbReference type="Pfam" id="PF04542">
    <property type="entry name" value="Sigma70_r2"/>
    <property type="match status" value="1"/>
</dbReference>
<evidence type="ECO:0000259" key="7">
    <source>
        <dbReference type="Pfam" id="PF08281"/>
    </source>
</evidence>
<dbReference type="InterPro" id="IPR013325">
    <property type="entry name" value="RNA_pol_sigma_r2"/>
</dbReference>
<keyword evidence="3" id="KW-0731">Sigma factor</keyword>
<evidence type="ECO:0000259" key="6">
    <source>
        <dbReference type="Pfam" id="PF04542"/>
    </source>
</evidence>
<dbReference type="Gene3D" id="1.10.10.10">
    <property type="entry name" value="Winged helix-like DNA-binding domain superfamily/Winged helix DNA-binding domain"/>
    <property type="match status" value="1"/>
</dbReference>
<comment type="similarity">
    <text evidence="1">Belongs to the sigma-70 factor family. ECF subfamily.</text>
</comment>
<dbReference type="InterPro" id="IPR036388">
    <property type="entry name" value="WH-like_DNA-bd_sf"/>
</dbReference>
<dbReference type="PANTHER" id="PTHR43133:SF8">
    <property type="entry name" value="RNA POLYMERASE SIGMA FACTOR HI_1459-RELATED"/>
    <property type="match status" value="1"/>
</dbReference>
<evidence type="ECO:0000313" key="9">
    <source>
        <dbReference type="Proteomes" id="UP001597362"/>
    </source>
</evidence>
<dbReference type="SUPFAM" id="SSF88946">
    <property type="entry name" value="Sigma2 domain of RNA polymerase sigma factors"/>
    <property type="match status" value="1"/>
</dbReference>
<dbReference type="Pfam" id="PF08281">
    <property type="entry name" value="Sigma70_r4_2"/>
    <property type="match status" value="1"/>
</dbReference>
<dbReference type="Proteomes" id="UP001597362">
    <property type="component" value="Unassembled WGS sequence"/>
</dbReference>
<dbReference type="RefSeq" id="WP_377774096.1">
    <property type="nucleotide sequence ID" value="NZ_JBHUHO010000035.1"/>
</dbReference>
<evidence type="ECO:0000256" key="2">
    <source>
        <dbReference type="ARBA" id="ARBA00023015"/>
    </source>
</evidence>
<evidence type="ECO:0000256" key="1">
    <source>
        <dbReference type="ARBA" id="ARBA00010641"/>
    </source>
</evidence>
<dbReference type="SUPFAM" id="SSF88659">
    <property type="entry name" value="Sigma3 and sigma4 domains of RNA polymerase sigma factors"/>
    <property type="match status" value="1"/>
</dbReference>
<gene>
    <name evidence="8" type="ORF">ACFSJH_15725</name>
</gene>
<dbReference type="InterPro" id="IPR039425">
    <property type="entry name" value="RNA_pol_sigma-70-like"/>
</dbReference>
<dbReference type="InterPro" id="IPR007627">
    <property type="entry name" value="RNA_pol_sigma70_r2"/>
</dbReference>
<evidence type="ECO:0000256" key="5">
    <source>
        <dbReference type="ARBA" id="ARBA00023163"/>
    </source>
</evidence>
<evidence type="ECO:0000256" key="4">
    <source>
        <dbReference type="ARBA" id="ARBA00023125"/>
    </source>
</evidence>
<comment type="caution">
    <text evidence="8">The sequence shown here is derived from an EMBL/GenBank/DDBJ whole genome shotgun (WGS) entry which is preliminary data.</text>
</comment>
<feature type="domain" description="RNA polymerase sigma-70 region 2" evidence="6">
    <location>
        <begin position="8"/>
        <end position="75"/>
    </location>
</feature>
<dbReference type="Gene3D" id="1.10.1740.10">
    <property type="match status" value="1"/>
</dbReference>
<evidence type="ECO:0000313" key="8">
    <source>
        <dbReference type="EMBL" id="MFD2117178.1"/>
    </source>
</evidence>
<keyword evidence="2" id="KW-0805">Transcription regulation</keyword>
<protein>
    <submittedName>
        <fullName evidence="8">RNA polymerase sigma factor</fullName>
    </submittedName>
</protein>
<dbReference type="InterPro" id="IPR013324">
    <property type="entry name" value="RNA_pol_sigma_r3/r4-like"/>
</dbReference>
<keyword evidence="5" id="KW-0804">Transcription</keyword>
<evidence type="ECO:0000256" key="3">
    <source>
        <dbReference type="ARBA" id="ARBA00023082"/>
    </source>
</evidence>
<accession>A0ABW4YNU9</accession>
<name>A0ABW4YNU9_9BACL</name>
<sequence length="161" mass="19127">MTEDFDSLYREHASGVYKYLLSLTRNEQIAEELTAETFYRAMYSLKNYNGTCKFSVWLCQIAKHIWYQELDKKKKYDGNPLTEHLHATCKSPEEQALFRFDKIELYRAIRQLNTAMREVVHMRMTGEFSFAEIGEVMGESENWARVTFFRAKQKLQEVLLL</sequence>
<dbReference type="CDD" id="cd06171">
    <property type="entry name" value="Sigma70_r4"/>
    <property type="match status" value="1"/>
</dbReference>
<keyword evidence="4" id="KW-0238">DNA-binding</keyword>
<dbReference type="EMBL" id="JBHUHO010000035">
    <property type="protein sequence ID" value="MFD2117178.1"/>
    <property type="molecule type" value="Genomic_DNA"/>
</dbReference>
<proteinExistence type="inferred from homology"/>
<dbReference type="PANTHER" id="PTHR43133">
    <property type="entry name" value="RNA POLYMERASE ECF-TYPE SIGMA FACTO"/>
    <property type="match status" value="1"/>
</dbReference>
<keyword evidence="9" id="KW-1185">Reference proteome</keyword>
<dbReference type="NCBIfam" id="TIGR02937">
    <property type="entry name" value="sigma70-ECF"/>
    <property type="match status" value="1"/>
</dbReference>
<reference evidence="9" key="1">
    <citation type="journal article" date="2019" name="Int. J. Syst. Evol. Microbiol.">
        <title>The Global Catalogue of Microorganisms (GCM) 10K type strain sequencing project: providing services to taxonomists for standard genome sequencing and annotation.</title>
        <authorList>
            <consortium name="The Broad Institute Genomics Platform"/>
            <consortium name="The Broad Institute Genome Sequencing Center for Infectious Disease"/>
            <person name="Wu L."/>
            <person name="Ma J."/>
        </authorList>
    </citation>
    <scope>NUCLEOTIDE SEQUENCE [LARGE SCALE GENOMIC DNA]</scope>
    <source>
        <strain evidence="9">GH52</strain>
    </source>
</reference>
<dbReference type="InterPro" id="IPR013249">
    <property type="entry name" value="RNA_pol_sigma70_r4_t2"/>
</dbReference>